<dbReference type="Gene3D" id="2.160.20.110">
    <property type="match status" value="2"/>
</dbReference>
<accession>A0AAE4MLH3</accession>
<protein>
    <recommendedName>
        <fullName evidence="5">GLUG domain-containing protein</fullName>
    </recommendedName>
</protein>
<comment type="caution">
    <text evidence="3">The sequence shown here is derived from an EMBL/GenBank/DDBJ whole genome shotgun (WGS) entry which is preliminary data.</text>
</comment>
<dbReference type="Gene3D" id="2.60.40.10">
    <property type="entry name" value="Immunoglobulins"/>
    <property type="match status" value="1"/>
</dbReference>
<feature type="domain" description="GLUG" evidence="1">
    <location>
        <begin position="24"/>
        <end position="48"/>
    </location>
</feature>
<name>A0AAE4MLH3_9EURY</name>
<organism evidence="3 4">
    <name type="scientific">Methanolapillus africanus</name>
    <dbReference type="NCBI Taxonomy" id="3028297"/>
    <lineage>
        <taxon>Archaea</taxon>
        <taxon>Methanobacteriati</taxon>
        <taxon>Methanobacteriota</taxon>
        <taxon>Stenosarchaea group</taxon>
        <taxon>Methanomicrobia</taxon>
        <taxon>Methanosarcinales</taxon>
        <taxon>Methanosarcinaceae</taxon>
        <taxon>Methanolapillus</taxon>
    </lineage>
</organism>
<evidence type="ECO:0000313" key="3">
    <source>
        <dbReference type="EMBL" id="MDV0447782.1"/>
    </source>
</evidence>
<dbReference type="AlphaFoldDB" id="A0AAE4MLH3"/>
<feature type="domain" description="SpaA-like prealbumin fold" evidence="2">
    <location>
        <begin position="446"/>
        <end position="527"/>
    </location>
</feature>
<reference evidence="3" key="1">
    <citation type="submission" date="2023-06" db="EMBL/GenBank/DDBJ databases">
        <title>Genome sequence of Methanosarcinaceae archaeon Ag5.</title>
        <authorList>
            <person name="Protasov E."/>
            <person name="Platt K."/>
            <person name="Poehlein A."/>
            <person name="Daniel R."/>
            <person name="Brune A."/>
        </authorList>
    </citation>
    <scope>NUCLEOTIDE SEQUENCE</scope>
    <source>
        <strain evidence="3">Ag5</strain>
    </source>
</reference>
<proteinExistence type="predicted"/>
<keyword evidence="4" id="KW-1185">Reference proteome</keyword>
<dbReference type="InterPro" id="IPR013783">
    <property type="entry name" value="Ig-like_fold"/>
</dbReference>
<evidence type="ECO:0000259" key="2">
    <source>
        <dbReference type="Pfam" id="PF17802"/>
    </source>
</evidence>
<evidence type="ECO:0008006" key="5">
    <source>
        <dbReference type="Google" id="ProtNLM"/>
    </source>
</evidence>
<feature type="domain" description="GLUG" evidence="1">
    <location>
        <begin position="167"/>
        <end position="191"/>
    </location>
</feature>
<dbReference type="Proteomes" id="UP001271789">
    <property type="component" value="Unassembled WGS sequence"/>
</dbReference>
<evidence type="ECO:0000313" key="4">
    <source>
        <dbReference type="Proteomes" id="UP001271789"/>
    </source>
</evidence>
<dbReference type="InterPro" id="IPR011493">
    <property type="entry name" value="GLUG"/>
</dbReference>
<feature type="domain" description="GLUG" evidence="1">
    <location>
        <begin position="54"/>
        <end position="76"/>
    </location>
</feature>
<dbReference type="Pfam" id="PF17802">
    <property type="entry name" value="SpaA"/>
    <property type="match status" value="1"/>
</dbReference>
<sequence>MIGYLGNGTIKDSSSNLNVESINQDTGGLVGRIGNGNIDNCNAIGNVTGNNGDYAGGLVGNFQSGNISKSYATGNVYAAYSAGGLTGSFHGTNLSESYAAGDVTVGGIGNAGGLIGLSNGNSNILKCYATGNVTATGSGDDVGGLIGWIFNGNISESYAAGNVNSVNNTGGLVGHISNTSISNCSASGNVTGSGHSAGGLVGQFSVGNISGSYTTGNVKSDTEAGGLIGLVGNIGVDISKCYTTGNVEATTSDAGGLIGKAEKATISLSYVVGDVKATNYAGGLVGNFTGGVGSILDISNSLALNEKVEGITNVGRVLGNVSVSGTPTIASNVYAWENMTVTGTTDPTYDVSDVSSEQLWELNPGQSGWSALTAAGWKANYYSSARSYDYRIPILKWQTAVLEEDASHLRYIRPGGNGGGGTGNASIVNNTTIAEGFESNGTGTILILEKVDSSNTSKKLTATFEIRDASGNSFSPKMVYTTNQSGHTEKIYLTHGTTYMIYETNAPSGYQAIDDGIKIVINDDMTIQPVSGYNLTQNGGV</sequence>
<dbReference type="EMBL" id="JAWDKD010000025">
    <property type="protein sequence ID" value="MDV0447782.1"/>
    <property type="molecule type" value="Genomic_DNA"/>
</dbReference>
<gene>
    <name evidence="3" type="ORF">MsAg5_16960</name>
</gene>
<dbReference type="InterPro" id="IPR041033">
    <property type="entry name" value="SpaA_PFL_dom_1"/>
</dbReference>
<dbReference type="Pfam" id="PF07581">
    <property type="entry name" value="Glug"/>
    <property type="match status" value="3"/>
</dbReference>
<evidence type="ECO:0000259" key="1">
    <source>
        <dbReference type="Pfam" id="PF07581"/>
    </source>
</evidence>